<proteinExistence type="inferred from homology"/>
<name>A0ABV8AWA8_9BACI</name>
<evidence type="ECO:0000256" key="1">
    <source>
        <dbReference type="ARBA" id="ARBA00010617"/>
    </source>
</evidence>
<dbReference type="PRINTS" id="PR00463">
    <property type="entry name" value="EP450I"/>
</dbReference>
<dbReference type="EMBL" id="JBHRZT010000007">
    <property type="protein sequence ID" value="MFC3882263.1"/>
    <property type="molecule type" value="Genomic_DNA"/>
</dbReference>
<dbReference type="InterPro" id="IPR002401">
    <property type="entry name" value="Cyt_P450_E_grp-I"/>
</dbReference>
<evidence type="ECO:0000313" key="9">
    <source>
        <dbReference type="Proteomes" id="UP001595752"/>
    </source>
</evidence>
<keyword evidence="5 7" id="KW-0408">Iron</keyword>
<keyword evidence="9" id="KW-1185">Reference proteome</keyword>
<evidence type="ECO:0000256" key="3">
    <source>
        <dbReference type="ARBA" id="ARBA00022723"/>
    </source>
</evidence>
<protein>
    <submittedName>
        <fullName evidence="8">Cytochrome P450</fullName>
    </submittedName>
</protein>
<dbReference type="PANTHER" id="PTHR24291">
    <property type="entry name" value="CYTOCHROME P450 FAMILY 4"/>
    <property type="match status" value="1"/>
</dbReference>
<keyword evidence="6 7" id="KW-0503">Monooxygenase</keyword>
<comment type="similarity">
    <text evidence="1 7">Belongs to the cytochrome P450 family.</text>
</comment>
<keyword evidence="4 7" id="KW-0560">Oxidoreductase</keyword>
<dbReference type="RefSeq" id="WP_377911565.1">
    <property type="nucleotide sequence ID" value="NZ_JBHRZT010000007.1"/>
</dbReference>
<sequence>MQIVKGPTTISPLGFLPSFRKNPLVFLENLQNEYEHEDVIVYRLLNRTYYLVLNPSMIREALITKSHYFHKSKPFQELKSLVGEGLLTSEEEFHLQQRRLMQPAFTKQHIQTYADDMVSITKDHISSWDIGEKRQINMDMMNITLSIITKTMFDMDIREGHEKVGKHIDTALKTVTKRIRSIFKVPHSWPTKQNVTYSEALDAINQVIYEIIAHRREQKDIDREDLLSILMKARDEKSGEGMTDEQLRDEVMTIFLAGHETTANALTWSFYLLSQHPEKTEKVHEEIETVLEGRLPSYEDMGKLTYTQSVVWESLRLYPPAWAFGREVIRDVSIGEYEFSKGDTLIMSPYIIQRSSKYFPNPTVFEPERFEDGSIKPASDFIYFPFGGGPRVCIGNHFAMLEAVLVMGTILQRYRLELCEDCPEVAPDPLITLRPKNGIRMVVSEH</sequence>
<dbReference type="Gene3D" id="1.10.630.10">
    <property type="entry name" value="Cytochrome P450"/>
    <property type="match status" value="1"/>
</dbReference>
<accession>A0ABV8AWA8</accession>
<keyword evidence="2 7" id="KW-0349">Heme</keyword>
<dbReference type="PRINTS" id="PR00385">
    <property type="entry name" value="P450"/>
</dbReference>
<organism evidence="8 9">
    <name type="scientific">Bacillus songklensis</name>
    <dbReference type="NCBI Taxonomy" id="1069116"/>
    <lineage>
        <taxon>Bacteria</taxon>
        <taxon>Bacillati</taxon>
        <taxon>Bacillota</taxon>
        <taxon>Bacilli</taxon>
        <taxon>Bacillales</taxon>
        <taxon>Bacillaceae</taxon>
        <taxon>Bacillus</taxon>
    </lineage>
</organism>
<evidence type="ECO:0000256" key="6">
    <source>
        <dbReference type="ARBA" id="ARBA00023033"/>
    </source>
</evidence>
<comment type="caution">
    <text evidence="8">The sequence shown here is derived from an EMBL/GenBank/DDBJ whole genome shotgun (WGS) entry which is preliminary data.</text>
</comment>
<dbReference type="InterPro" id="IPR050196">
    <property type="entry name" value="Cytochrome_P450_Monoox"/>
</dbReference>
<dbReference type="InterPro" id="IPR017972">
    <property type="entry name" value="Cyt_P450_CS"/>
</dbReference>
<keyword evidence="3 7" id="KW-0479">Metal-binding</keyword>
<dbReference type="PANTHER" id="PTHR24291:SF50">
    <property type="entry name" value="BIFUNCTIONAL ALBAFLAVENONE MONOOXYGENASE_TERPENE SYNTHASE"/>
    <property type="match status" value="1"/>
</dbReference>
<dbReference type="Pfam" id="PF00067">
    <property type="entry name" value="p450"/>
    <property type="match status" value="1"/>
</dbReference>
<dbReference type="CDD" id="cd20620">
    <property type="entry name" value="CYP132-like"/>
    <property type="match status" value="1"/>
</dbReference>
<dbReference type="InterPro" id="IPR036396">
    <property type="entry name" value="Cyt_P450_sf"/>
</dbReference>
<evidence type="ECO:0000256" key="5">
    <source>
        <dbReference type="ARBA" id="ARBA00023004"/>
    </source>
</evidence>
<evidence type="ECO:0000256" key="2">
    <source>
        <dbReference type="ARBA" id="ARBA00022617"/>
    </source>
</evidence>
<evidence type="ECO:0000313" key="8">
    <source>
        <dbReference type="EMBL" id="MFC3882263.1"/>
    </source>
</evidence>
<evidence type="ECO:0000256" key="4">
    <source>
        <dbReference type="ARBA" id="ARBA00023002"/>
    </source>
</evidence>
<evidence type="ECO:0000256" key="7">
    <source>
        <dbReference type="RuleBase" id="RU000461"/>
    </source>
</evidence>
<gene>
    <name evidence="8" type="ORF">ACFOU2_01450</name>
</gene>
<dbReference type="SUPFAM" id="SSF48264">
    <property type="entry name" value="Cytochrome P450"/>
    <property type="match status" value="1"/>
</dbReference>
<dbReference type="InterPro" id="IPR001128">
    <property type="entry name" value="Cyt_P450"/>
</dbReference>
<dbReference type="PROSITE" id="PS00086">
    <property type="entry name" value="CYTOCHROME_P450"/>
    <property type="match status" value="1"/>
</dbReference>
<reference evidence="9" key="1">
    <citation type="journal article" date="2019" name="Int. J. Syst. Evol. Microbiol.">
        <title>The Global Catalogue of Microorganisms (GCM) 10K type strain sequencing project: providing services to taxonomists for standard genome sequencing and annotation.</title>
        <authorList>
            <consortium name="The Broad Institute Genomics Platform"/>
            <consortium name="The Broad Institute Genome Sequencing Center for Infectious Disease"/>
            <person name="Wu L."/>
            <person name="Ma J."/>
        </authorList>
    </citation>
    <scope>NUCLEOTIDE SEQUENCE [LARGE SCALE GENOMIC DNA]</scope>
    <source>
        <strain evidence="9">CCUG 61889</strain>
    </source>
</reference>
<dbReference type="Proteomes" id="UP001595752">
    <property type="component" value="Unassembled WGS sequence"/>
</dbReference>